<dbReference type="Pfam" id="PF02325">
    <property type="entry name" value="CCB3_YggT"/>
    <property type="match status" value="1"/>
</dbReference>
<proteinExistence type="predicted"/>
<dbReference type="InterPro" id="IPR003425">
    <property type="entry name" value="CCB3/YggT"/>
</dbReference>
<keyword evidence="1" id="KW-0812">Transmembrane</keyword>
<organism evidence="2 3">
    <name type="scientific">Demequina litorisediminis</name>
    <dbReference type="NCBI Taxonomy" id="1849022"/>
    <lineage>
        <taxon>Bacteria</taxon>
        <taxon>Bacillati</taxon>
        <taxon>Actinomycetota</taxon>
        <taxon>Actinomycetes</taxon>
        <taxon>Micrococcales</taxon>
        <taxon>Demequinaceae</taxon>
        <taxon>Demequina</taxon>
    </lineage>
</organism>
<keyword evidence="1" id="KW-0472">Membrane</keyword>
<keyword evidence="3" id="KW-1185">Reference proteome</keyword>
<gene>
    <name evidence="2" type="ORF">GCM10025876_33790</name>
</gene>
<feature type="transmembrane region" description="Helical" evidence="1">
    <location>
        <begin position="6"/>
        <end position="29"/>
    </location>
</feature>
<keyword evidence="1" id="KW-1133">Transmembrane helix</keyword>
<dbReference type="RefSeq" id="WP_284328987.1">
    <property type="nucleotide sequence ID" value="NZ_BSUN01000001.1"/>
</dbReference>
<name>A0ABQ6IHA8_9MICO</name>
<dbReference type="Proteomes" id="UP001157125">
    <property type="component" value="Unassembled WGS sequence"/>
</dbReference>
<evidence type="ECO:0000313" key="2">
    <source>
        <dbReference type="EMBL" id="GMA37175.1"/>
    </source>
</evidence>
<accession>A0ABQ6IHA8</accession>
<reference evidence="3" key="1">
    <citation type="journal article" date="2019" name="Int. J. Syst. Evol. Microbiol.">
        <title>The Global Catalogue of Microorganisms (GCM) 10K type strain sequencing project: providing services to taxonomists for standard genome sequencing and annotation.</title>
        <authorList>
            <consortium name="The Broad Institute Genomics Platform"/>
            <consortium name="The Broad Institute Genome Sequencing Center for Infectious Disease"/>
            <person name="Wu L."/>
            <person name="Ma J."/>
        </authorList>
    </citation>
    <scope>NUCLEOTIDE SEQUENCE [LARGE SCALE GENOMIC DNA]</scope>
    <source>
        <strain evidence="3">NBRC 112299</strain>
    </source>
</reference>
<evidence type="ECO:0000313" key="3">
    <source>
        <dbReference type="Proteomes" id="UP001157125"/>
    </source>
</evidence>
<protein>
    <submittedName>
        <fullName evidence="2">YggT family protein</fullName>
    </submittedName>
</protein>
<comment type="caution">
    <text evidence="2">The sequence shown here is derived from an EMBL/GenBank/DDBJ whole genome shotgun (WGS) entry which is preliminary data.</text>
</comment>
<evidence type="ECO:0000256" key="1">
    <source>
        <dbReference type="SAM" id="Phobius"/>
    </source>
</evidence>
<feature type="transmembrane region" description="Helical" evidence="1">
    <location>
        <begin position="72"/>
        <end position="92"/>
    </location>
</feature>
<sequence>MLSAAISLVQFALFLFMMALIGRMILGFVMSFSREWRPAGAMLVVTESIFTVTDPPLKALRKVIPPLQLGQIRLDIAFLVLFIGCSILNNLLEYIK</sequence>
<dbReference type="EMBL" id="BSUN01000001">
    <property type="protein sequence ID" value="GMA37175.1"/>
    <property type="molecule type" value="Genomic_DNA"/>
</dbReference>